<dbReference type="PANTHER" id="PTHR43227">
    <property type="entry name" value="BLL4140 PROTEIN"/>
    <property type="match status" value="1"/>
</dbReference>
<dbReference type="InterPro" id="IPR050809">
    <property type="entry name" value="UgpAE/MalFG_permease"/>
</dbReference>
<evidence type="ECO:0000259" key="8">
    <source>
        <dbReference type="PROSITE" id="PS50928"/>
    </source>
</evidence>
<name>A0A7H9BKQ8_9NEIS</name>
<keyword evidence="6 7" id="KW-0472">Membrane</keyword>
<keyword evidence="4 7" id="KW-0812">Transmembrane</keyword>
<dbReference type="PANTHER" id="PTHR43227:SF11">
    <property type="entry name" value="BLL4140 PROTEIN"/>
    <property type="match status" value="1"/>
</dbReference>
<dbReference type="RefSeq" id="WP_179355351.1">
    <property type="nucleotide sequence ID" value="NZ_CP058627.1"/>
</dbReference>
<evidence type="ECO:0000256" key="4">
    <source>
        <dbReference type="ARBA" id="ARBA00022692"/>
    </source>
</evidence>
<feature type="transmembrane region" description="Helical" evidence="7">
    <location>
        <begin position="259"/>
        <end position="284"/>
    </location>
</feature>
<comment type="subcellular location">
    <subcellularLocation>
        <location evidence="1 7">Cell membrane</location>
        <topology evidence="1 7">Multi-pass membrane protein</topology>
    </subcellularLocation>
</comment>
<organism evidence="9 10">
    <name type="scientific">Chitinibacter bivalviorum</name>
    <dbReference type="NCBI Taxonomy" id="2739434"/>
    <lineage>
        <taxon>Bacteria</taxon>
        <taxon>Pseudomonadati</taxon>
        <taxon>Pseudomonadota</taxon>
        <taxon>Betaproteobacteria</taxon>
        <taxon>Neisseriales</taxon>
        <taxon>Chitinibacteraceae</taxon>
        <taxon>Chitinibacter</taxon>
    </lineage>
</organism>
<evidence type="ECO:0000256" key="1">
    <source>
        <dbReference type="ARBA" id="ARBA00004651"/>
    </source>
</evidence>
<dbReference type="Proteomes" id="UP000509597">
    <property type="component" value="Chromosome"/>
</dbReference>
<keyword evidence="10" id="KW-1185">Reference proteome</keyword>
<gene>
    <name evidence="9" type="ORF">HQ393_11715</name>
</gene>
<dbReference type="EMBL" id="CP058627">
    <property type="protein sequence ID" value="QLG88848.1"/>
    <property type="molecule type" value="Genomic_DNA"/>
</dbReference>
<feature type="transmembrane region" description="Helical" evidence="7">
    <location>
        <begin position="106"/>
        <end position="124"/>
    </location>
</feature>
<evidence type="ECO:0000256" key="6">
    <source>
        <dbReference type="ARBA" id="ARBA00023136"/>
    </source>
</evidence>
<keyword evidence="5 7" id="KW-1133">Transmembrane helix</keyword>
<sequence>MAMPGIKQHQIWLFIAPFFVVFAVFTVWPLIFNAWLAFHDYFFRGGHTLWNGFANFVALADDDQYFHPAVKNTLLFLVVVPIIQVVSLGLALLVSPKRLGAFRAMLYLPVILAVSIAGVVWRQVLHAEGMLNQMLASITGLPLLDMPPWLDSPSTAMYGVLLFFCWKHIGYYMVLYLAGLQMVPKQLLEAAMLDGAGVWMRIRHVILPAIQPVILLCTLLTTIAALKAFQEVMVLTGGESDTITVQMYVYGAAMYSQNFGLGAAAAFLMSIFCLALAWVQWQLFGETGLLRGRK</sequence>
<accession>A0A7H9BKQ8</accession>
<keyword evidence="3" id="KW-1003">Cell membrane</keyword>
<reference evidence="9 10" key="1">
    <citation type="submission" date="2020-07" db="EMBL/GenBank/DDBJ databases">
        <title>Complete genome sequence of Chitinibacter sp. 2T18.</title>
        <authorList>
            <person name="Bae J.-W."/>
            <person name="Choi J.-W."/>
        </authorList>
    </citation>
    <scope>NUCLEOTIDE SEQUENCE [LARGE SCALE GENOMIC DNA]</scope>
    <source>
        <strain evidence="9 10">2T18</strain>
    </source>
</reference>
<proteinExistence type="inferred from homology"/>
<evidence type="ECO:0000313" key="10">
    <source>
        <dbReference type="Proteomes" id="UP000509597"/>
    </source>
</evidence>
<evidence type="ECO:0000256" key="5">
    <source>
        <dbReference type="ARBA" id="ARBA00022989"/>
    </source>
</evidence>
<evidence type="ECO:0000256" key="3">
    <source>
        <dbReference type="ARBA" id="ARBA00022475"/>
    </source>
</evidence>
<feature type="transmembrane region" description="Helical" evidence="7">
    <location>
        <begin position="74"/>
        <end position="94"/>
    </location>
</feature>
<dbReference type="KEGG" id="chiz:HQ393_11715"/>
<comment type="similarity">
    <text evidence="7">Belongs to the binding-protein-dependent transport system permease family.</text>
</comment>
<feature type="transmembrane region" description="Helical" evidence="7">
    <location>
        <begin position="12"/>
        <end position="38"/>
    </location>
</feature>
<dbReference type="InterPro" id="IPR035906">
    <property type="entry name" value="MetI-like_sf"/>
</dbReference>
<feature type="transmembrane region" description="Helical" evidence="7">
    <location>
        <begin position="205"/>
        <end position="226"/>
    </location>
</feature>
<evidence type="ECO:0000313" key="9">
    <source>
        <dbReference type="EMBL" id="QLG88848.1"/>
    </source>
</evidence>
<feature type="transmembrane region" description="Helical" evidence="7">
    <location>
        <begin position="156"/>
        <end position="178"/>
    </location>
</feature>
<dbReference type="InterPro" id="IPR000515">
    <property type="entry name" value="MetI-like"/>
</dbReference>
<dbReference type="AlphaFoldDB" id="A0A7H9BKQ8"/>
<dbReference type="CDD" id="cd06261">
    <property type="entry name" value="TM_PBP2"/>
    <property type="match status" value="1"/>
</dbReference>
<feature type="domain" description="ABC transmembrane type-1" evidence="8">
    <location>
        <begin position="69"/>
        <end position="280"/>
    </location>
</feature>
<evidence type="ECO:0000256" key="2">
    <source>
        <dbReference type="ARBA" id="ARBA00022448"/>
    </source>
</evidence>
<dbReference type="GO" id="GO:0055085">
    <property type="term" value="P:transmembrane transport"/>
    <property type="evidence" value="ECO:0007669"/>
    <property type="project" value="InterPro"/>
</dbReference>
<protein>
    <submittedName>
        <fullName evidence="9">Sugar ABC transporter permease</fullName>
    </submittedName>
</protein>
<dbReference type="SUPFAM" id="SSF161098">
    <property type="entry name" value="MetI-like"/>
    <property type="match status" value="1"/>
</dbReference>
<evidence type="ECO:0000256" key="7">
    <source>
        <dbReference type="RuleBase" id="RU363032"/>
    </source>
</evidence>
<dbReference type="Pfam" id="PF00528">
    <property type="entry name" value="BPD_transp_1"/>
    <property type="match status" value="1"/>
</dbReference>
<dbReference type="Gene3D" id="1.10.3720.10">
    <property type="entry name" value="MetI-like"/>
    <property type="match status" value="1"/>
</dbReference>
<dbReference type="PROSITE" id="PS50928">
    <property type="entry name" value="ABC_TM1"/>
    <property type="match status" value="1"/>
</dbReference>
<dbReference type="GO" id="GO:0005886">
    <property type="term" value="C:plasma membrane"/>
    <property type="evidence" value="ECO:0007669"/>
    <property type="project" value="UniProtKB-SubCell"/>
</dbReference>
<keyword evidence="2 7" id="KW-0813">Transport</keyword>